<name>A0A7J8PER8_GOSRA</name>
<sequence>GVGQGAFEVAGERGGCRLNVKYLSDGEGDEELQAARDKLKSFRGKSKPQEAHDEGIREANGHETDYYESDDHGSIVVFSSKDEHEHGARRRRKFPVSRRELKIVKNEPKRIKPINGVHQWVNSGIEPVLPPIDKKMPEK</sequence>
<evidence type="ECO:0000313" key="3">
    <source>
        <dbReference type="Proteomes" id="UP000593578"/>
    </source>
</evidence>
<feature type="non-terminal residue" evidence="2">
    <location>
        <position position="1"/>
    </location>
</feature>
<accession>A0A7J8PER8</accession>
<protein>
    <submittedName>
        <fullName evidence="2">Uncharacterized protein</fullName>
    </submittedName>
</protein>
<dbReference type="EMBL" id="JABEZZ010000006">
    <property type="protein sequence ID" value="MBA0587626.1"/>
    <property type="molecule type" value="Genomic_DNA"/>
</dbReference>
<evidence type="ECO:0000256" key="1">
    <source>
        <dbReference type="SAM" id="MobiDB-lite"/>
    </source>
</evidence>
<organism evidence="2 3">
    <name type="scientific">Gossypium raimondii</name>
    <name type="common">Peruvian cotton</name>
    <name type="synonym">Gossypium klotzschianum subsp. raimondii</name>
    <dbReference type="NCBI Taxonomy" id="29730"/>
    <lineage>
        <taxon>Eukaryota</taxon>
        <taxon>Viridiplantae</taxon>
        <taxon>Streptophyta</taxon>
        <taxon>Embryophyta</taxon>
        <taxon>Tracheophyta</taxon>
        <taxon>Spermatophyta</taxon>
        <taxon>Magnoliopsida</taxon>
        <taxon>eudicotyledons</taxon>
        <taxon>Gunneridae</taxon>
        <taxon>Pentapetalae</taxon>
        <taxon>rosids</taxon>
        <taxon>malvids</taxon>
        <taxon>Malvales</taxon>
        <taxon>Malvaceae</taxon>
        <taxon>Malvoideae</taxon>
        <taxon>Gossypium</taxon>
    </lineage>
</organism>
<feature type="region of interest" description="Disordered" evidence="1">
    <location>
        <begin position="41"/>
        <end position="70"/>
    </location>
</feature>
<feature type="non-terminal residue" evidence="2">
    <location>
        <position position="139"/>
    </location>
</feature>
<dbReference type="AlphaFoldDB" id="A0A7J8PER8"/>
<gene>
    <name evidence="2" type="ORF">Gorai_000752</name>
</gene>
<proteinExistence type="predicted"/>
<dbReference type="Proteomes" id="UP000593578">
    <property type="component" value="Unassembled WGS sequence"/>
</dbReference>
<reference evidence="2 3" key="1">
    <citation type="journal article" date="2019" name="Genome Biol. Evol.">
        <title>Insights into the evolution of the New World diploid cottons (Gossypium, subgenus Houzingenia) based on genome sequencing.</title>
        <authorList>
            <person name="Grover C.E."/>
            <person name="Arick M.A. 2nd"/>
            <person name="Thrash A."/>
            <person name="Conover J.L."/>
            <person name="Sanders W.S."/>
            <person name="Peterson D.G."/>
            <person name="Frelichowski J.E."/>
            <person name="Scheffler J.A."/>
            <person name="Scheffler B.E."/>
            <person name="Wendel J.F."/>
        </authorList>
    </citation>
    <scope>NUCLEOTIDE SEQUENCE [LARGE SCALE GENOMIC DNA]</scope>
    <source>
        <strain evidence="2">8</strain>
        <tissue evidence="2">Leaf</tissue>
    </source>
</reference>
<evidence type="ECO:0000313" key="2">
    <source>
        <dbReference type="EMBL" id="MBA0587626.1"/>
    </source>
</evidence>
<feature type="compositionally biased region" description="Basic and acidic residues" evidence="1">
    <location>
        <begin position="47"/>
        <end position="70"/>
    </location>
</feature>
<comment type="caution">
    <text evidence="2">The sequence shown here is derived from an EMBL/GenBank/DDBJ whole genome shotgun (WGS) entry which is preliminary data.</text>
</comment>